<keyword evidence="1" id="KW-0472">Membrane</keyword>
<dbReference type="AlphaFoldDB" id="A0A3N2Q688"/>
<keyword evidence="1" id="KW-0812">Transmembrane</keyword>
<keyword evidence="3" id="KW-1185">Reference proteome</keyword>
<keyword evidence="1" id="KW-1133">Transmembrane helix</keyword>
<dbReference type="RefSeq" id="XP_028470109.1">
    <property type="nucleotide sequence ID" value="XM_028606636.1"/>
</dbReference>
<evidence type="ECO:0000256" key="1">
    <source>
        <dbReference type="SAM" id="Phobius"/>
    </source>
</evidence>
<sequence length="106" mass="12102">MNLVSLLFLFFTFVFPSCLFPIYFVSSLTKCSVLPLKRLGVPRFSYIFPSIASCIIICFQLPKPDVGLVDSERLFARFTRDQRVPWGGFFLPYNVPTSRSISPPIN</sequence>
<feature type="transmembrane region" description="Helical" evidence="1">
    <location>
        <begin position="43"/>
        <end position="61"/>
    </location>
</feature>
<organism evidence="2 3">
    <name type="scientific">Sodiomyces alkalinus (strain CBS 110278 / VKM F-3762 / F11)</name>
    <name type="common">Alkaliphilic filamentous fungus</name>
    <dbReference type="NCBI Taxonomy" id="1314773"/>
    <lineage>
        <taxon>Eukaryota</taxon>
        <taxon>Fungi</taxon>
        <taxon>Dikarya</taxon>
        <taxon>Ascomycota</taxon>
        <taxon>Pezizomycotina</taxon>
        <taxon>Sordariomycetes</taxon>
        <taxon>Hypocreomycetidae</taxon>
        <taxon>Glomerellales</taxon>
        <taxon>Plectosphaerellaceae</taxon>
        <taxon>Sodiomyces</taxon>
    </lineage>
</organism>
<evidence type="ECO:0000313" key="3">
    <source>
        <dbReference type="Proteomes" id="UP000272025"/>
    </source>
</evidence>
<name>A0A3N2Q688_SODAK</name>
<accession>A0A3N2Q688</accession>
<protein>
    <submittedName>
        <fullName evidence="2">Uncharacterized protein</fullName>
    </submittedName>
</protein>
<dbReference type="GeneID" id="39575114"/>
<dbReference type="Proteomes" id="UP000272025">
    <property type="component" value="Unassembled WGS sequence"/>
</dbReference>
<reference evidence="2 3" key="1">
    <citation type="journal article" date="2018" name="Mol. Ecol.">
        <title>The obligate alkalophilic soda-lake fungus Sodiomyces alkalinus has shifted to a protein diet.</title>
        <authorList>
            <person name="Grum-Grzhimaylo A.A."/>
            <person name="Falkoski D.L."/>
            <person name="van den Heuvel J."/>
            <person name="Valero-Jimenez C.A."/>
            <person name="Min B."/>
            <person name="Choi I.G."/>
            <person name="Lipzen A."/>
            <person name="Daum C.G."/>
            <person name="Aanen D.K."/>
            <person name="Tsang A."/>
            <person name="Henrissat B."/>
            <person name="Bilanenko E.N."/>
            <person name="de Vries R.P."/>
            <person name="van Kan J.A.L."/>
            <person name="Grigoriev I.V."/>
            <person name="Debets A.J.M."/>
        </authorList>
    </citation>
    <scope>NUCLEOTIDE SEQUENCE [LARGE SCALE GENOMIC DNA]</scope>
    <source>
        <strain evidence="2 3">F11</strain>
    </source>
</reference>
<evidence type="ECO:0000313" key="2">
    <source>
        <dbReference type="EMBL" id="ROT42303.1"/>
    </source>
</evidence>
<proteinExistence type="predicted"/>
<gene>
    <name evidence="2" type="ORF">SODALDRAFT_12234</name>
</gene>
<dbReference type="EMBL" id="ML119051">
    <property type="protein sequence ID" value="ROT42303.1"/>
    <property type="molecule type" value="Genomic_DNA"/>
</dbReference>